<name>A0ABS1CQ41_9GAMM</name>
<gene>
    <name evidence="2" type="ORF">CKO31_25715</name>
</gene>
<dbReference type="PROSITE" id="PS50994">
    <property type="entry name" value="INTEGRASE"/>
    <property type="match status" value="1"/>
</dbReference>
<dbReference type="Gene3D" id="3.30.420.10">
    <property type="entry name" value="Ribonuclease H-like superfamily/Ribonuclease H"/>
    <property type="match status" value="1"/>
</dbReference>
<dbReference type="Pfam" id="PF13683">
    <property type="entry name" value="rve_3"/>
    <property type="match status" value="1"/>
</dbReference>
<organism evidence="2 3">
    <name type="scientific">Thiohalocapsa halophila</name>
    <dbReference type="NCBI Taxonomy" id="69359"/>
    <lineage>
        <taxon>Bacteria</taxon>
        <taxon>Pseudomonadati</taxon>
        <taxon>Pseudomonadota</taxon>
        <taxon>Gammaproteobacteria</taxon>
        <taxon>Chromatiales</taxon>
        <taxon>Chromatiaceae</taxon>
        <taxon>Thiohalocapsa</taxon>
    </lineage>
</organism>
<feature type="domain" description="Integrase catalytic" evidence="1">
    <location>
        <begin position="1"/>
        <end position="113"/>
    </location>
</feature>
<dbReference type="Proteomes" id="UP000748752">
    <property type="component" value="Unassembled WGS sequence"/>
</dbReference>
<dbReference type="SUPFAM" id="SSF53098">
    <property type="entry name" value="Ribonuclease H-like"/>
    <property type="match status" value="1"/>
</dbReference>
<comment type="caution">
    <text evidence="2">The sequence shown here is derived from an EMBL/GenBank/DDBJ whole genome shotgun (WGS) entry which is preliminary data.</text>
</comment>
<sequence length="132" mass="14938">MILPDGSHTKTEFCNTRFRHCVRRITVILRDGGFRLCAERAIEDRLMKPAHPQTNGIVERSNRRIAELLATNRFGSGEHLEYTLQRCAALYNHDIPQSNLCHSSPVQALIQRQAKHPELFVAAPNNLPGPDT</sequence>
<evidence type="ECO:0000313" key="3">
    <source>
        <dbReference type="Proteomes" id="UP000748752"/>
    </source>
</evidence>
<evidence type="ECO:0000313" key="2">
    <source>
        <dbReference type="EMBL" id="MBK1634052.1"/>
    </source>
</evidence>
<keyword evidence="3" id="KW-1185">Reference proteome</keyword>
<proteinExistence type="predicted"/>
<protein>
    <recommendedName>
        <fullName evidence="1">Integrase catalytic domain-containing protein</fullName>
    </recommendedName>
</protein>
<reference evidence="2 3" key="1">
    <citation type="journal article" date="2020" name="Microorganisms">
        <title>Osmotic Adaptation and Compatible Solute Biosynthesis of Phototrophic Bacteria as Revealed from Genome Analyses.</title>
        <authorList>
            <person name="Imhoff J.F."/>
            <person name="Rahn T."/>
            <person name="Kunzel S."/>
            <person name="Keller A."/>
            <person name="Neulinger S.C."/>
        </authorList>
    </citation>
    <scope>NUCLEOTIDE SEQUENCE [LARGE SCALE GENOMIC DNA]</scope>
    <source>
        <strain evidence="2 3">DSM 6210</strain>
    </source>
</reference>
<accession>A0ABS1CQ41</accession>
<dbReference type="EMBL" id="NRRV01000231">
    <property type="protein sequence ID" value="MBK1634052.1"/>
    <property type="molecule type" value="Genomic_DNA"/>
</dbReference>
<dbReference type="InterPro" id="IPR012337">
    <property type="entry name" value="RNaseH-like_sf"/>
</dbReference>
<dbReference type="InterPro" id="IPR001584">
    <property type="entry name" value="Integrase_cat-core"/>
</dbReference>
<dbReference type="InterPro" id="IPR036397">
    <property type="entry name" value="RNaseH_sf"/>
</dbReference>
<evidence type="ECO:0000259" key="1">
    <source>
        <dbReference type="PROSITE" id="PS50994"/>
    </source>
</evidence>